<protein>
    <submittedName>
        <fullName evidence="2">Uncharacterized protein</fullName>
    </submittedName>
</protein>
<feature type="region of interest" description="Disordered" evidence="1">
    <location>
        <begin position="88"/>
        <end position="108"/>
    </location>
</feature>
<sequence>MVGDLCRDCRETRARPSGRRDGGADKVVSEELGDGGCFNGRWCRRKYAKFLSNLQNENILLPKKRDMEQEILEPRKCSTYHKSWKREIKKSEQGAAAKQRNRVDRRSSGDRINCLSFLSS</sequence>
<proteinExistence type="predicted"/>
<organism evidence="2 3">
    <name type="scientific">Forsythia ovata</name>
    <dbReference type="NCBI Taxonomy" id="205694"/>
    <lineage>
        <taxon>Eukaryota</taxon>
        <taxon>Viridiplantae</taxon>
        <taxon>Streptophyta</taxon>
        <taxon>Embryophyta</taxon>
        <taxon>Tracheophyta</taxon>
        <taxon>Spermatophyta</taxon>
        <taxon>Magnoliopsida</taxon>
        <taxon>eudicotyledons</taxon>
        <taxon>Gunneridae</taxon>
        <taxon>Pentapetalae</taxon>
        <taxon>asterids</taxon>
        <taxon>lamiids</taxon>
        <taxon>Lamiales</taxon>
        <taxon>Oleaceae</taxon>
        <taxon>Forsythieae</taxon>
        <taxon>Forsythia</taxon>
    </lineage>
</organism>
<evidence type="ECO:0000313" key="2">
    <source>
        <dbReference type="EMBL" id="KAL2464029.1"/>
    </source>
</evidence>
<keyword evidence="3" id="KW-1185">Reference proteome</keyword>
<evidence type="ECO:0000256" key="1">
    <source>
        <dbReference type="SAM" id="MobiDB-lite"/>
    </source>
</evidence>
<evidence type="ECO:0000313" key="3">
    <source>
        <dbReference type="Proteomes" id="UP001604277"/>
    </source>
</evidence>
<reference evidence="3" key="1">
    <citation type="submission" date="2024-07" db="EMBL/GenBank/DDBJ databases">
        <title>Two chromosome-level genome assemblies of Korean endemic species Abeliophyllum distichum and Forsythia ovata (Oleaceae).</title>
        <authorList>
            <person name="Jang H."/>
        </authorList>
    </citation>
    <scope>NUCLEOTIDE SEQUENCE [LARGE SCALE GENOMIC DNA]</scope>
</reference>
<dbReference type="EMBL" id="JBFOLJ010000018">
    <property type="protein sequence ID" value="KAL2464029.1"/>
    <property type="molecule type" value="Genomic_DNA"/>
</dbReference>
<gene>
    <name evidence="2" type="ORF">Fot_51985</name>
</gene>
<comment type="caution">
    <text evidence="2">The sequence shown here is derived from an EMBL/GenBank/DDBJ whole genome shotgun (WGS) entry which is preliminary data.</text>
</comment>
<dbReference type="Proteomes" id="UP001604277">
    <property type="component" value="Unassembled WGS sequence"/>
</dbReference>
<name>A0ABD1PJE6_9LAMI</name>
<dbReference type="AlphaFoldDB" id="A0ABD1PJE6"/>
<accession>A0ABD1PJE6</accession>